<sequence length="104" mass="12201">MKTSTKEQQQFANAINVHKSQNPDSVSLPVKYDEAIKGHSIEGHLVYDFDELVNIYLDENSDAEEEFDSWEDFYDWGAEIILREYSHNHYALNNLPPIFIHTHF</sequence>
<reference evidence="1 2" key="1">
    <citation type="submission" date="2024-03" db="EMBL/GenBank/DDBJ databases">
        <title>Aquirufa genome sequencing.</title>
        <authorList>
            <person name="Pitt A."/>
            <person name="Hahn M.W."/>
        </authorList>
    </citation>
    <scope>NUCLEOTIDE SEQUENCE [LARGE SCALE GENOMIC DNA]</scope>
    <source>
        <strain evidence="1 2">PLAD-142S6K</strain>
    </source>
</reference>
<evidence type="ECO:0000313" key="1">
    <source>
        <dbReference type="EMBL" id="MFD3275187.1"/>
    </source>
</evidence>
<comment type="caution">
    <text evidence="1">The sequence shown here is derived from an EMBL/GenBank/DDBJ whole genome shotgun (WGS) entry which is preliminary data.</text>
</comment>
<dbReference type="EMBL" id="JBBKYA010000002">
    <property type="protein sequence ID" value="MFD3275187.1"/>
    <property type="molecule type" value="Genomic_DNA"/>
</dbReference>
<dbReference type="Proteomes" id="UP001598114">
    <property type="component" value="Unassembled WGS sequence"/>
</dbReference>
<organism evidence="1 2">
    <name type="scientific">Aquirufa echingensis</name>
    <dbReference type="NCBI Taxonomy" id="3096516"/>
    <lineage>
        <taxon>Bacteria</taxon>
        <taxon>Pseudomonadati</taxon>
        <taxon>Bacteroidota</taxon>
        <taxon>Cytophagia</taxon>
        <taxon>Cytophagales</taxon>
        <taxon>Flectobacillaceae</taxon>
        <taxon>Aquirufa</taxon>
    </lineage>
</organism>
<gene>
    <name evidence="1" type="ORF">SKC38_02990</name>
</gene>
<proteinExistence type="predicted"/>
<keyword evidence="2" id="KW-1185">Reference proteome</keyword>
<evidence type="ECO:0000313" key="2">
    <source>
        <dbReference type="Proteomes" id="UP001598114"/>
    </source>
</evidence>
<accession>A0ABW6CZK8</accession>
<protein>
    <submittedName>
        <fullName evidence="1">Uncharacterized protein</fullName>
    </submittedName>
</protein>
<name>A0ABW6CZK8_9BACT</name>
<dbReference type="RefSeq" id="WP_377974963.1">
    <property type="nucleotide sequence ID" value="NZ_JBBKYA010000002.1"/>
</dbReference>